<gene>
    <name evidence="12 15" type="primary">dnaG</name>
    <name evidence="15" type="ORF">XM38_032580</name>
</gene>
<evidence type="ECO:0000256" key="8">
    <source>
        <dbReference type="ARBA" id="ARBA00022833"/>
    </source>
</evidence>
<evidence type="ECO:0000256" key="2">
    <source>
        <dbReference type="ARBA" id="ARBA00022515"/>
    </source>
</evidence>
<name>A0A1Z3HPX8_9CYAN</name>
<dbReference type="Pfam" id="PF08275">
    <property type="entry name" value="DNAG_N"/>
    <property type="match status" value="1"/>
</dbReference>
<feature type="zinc finger region" description="CHC2-type" evidence="12">
    <location>
        <begin position="54"/>
        <end position="78"/>
    </location>
</feature>
<dbReference type="InterPro" id="IPR006171">
    <property type="entry name" value="TOPRIM_dom"/>
</dbReference>
<dbReference type="SUPFAM" id="SSF56731">
    <property type="entry name" value="DNA primase core"/>
    <property type="match status" value="1"/>
</dbReference>
<dbReference type="FunFam" id="3.90.580.10:FF:000001">
    <property type="entry name" value="DNA primase"/>
    <property type="match status" value="1"/>
</dbReference>
<dbReference type="EMBL" id="CP021983">
    <property type="protein sequence ID" value="ASC72302.1"/>
    <property type="molecule type" value="Genomic_DNA"/>
</dbReference>
<reference evidence="15 16" key="1">
    <citation type="journal article" date="2016" name="Biochim. Biophys. Acta">
        <title>Characterization of red-shifted phycobilisomes isolated from the chlorophyll f-containing cyanobacterium Halomicronema hongdechloris.</title>
        <authorList>
            <person name="Li Y."/>
            <person name="Lin Y."/>
            <person name="Garvey C.J."/>
            <person name="Birch D."/>
            <person name="Corkery R.W."/>
            <person name="Loughlin P.C."/>
            <person name="Scheer H."/>
            <person name="Willows R.D."/>
            <person name="Chen M."/>
        </authorList>
    </citation>
    <scope>NUCLEOTIDE SEQUENCE [LARGE SCALE GENOMIC DNA]</scope>
    <source>
        <strain evidence="15 16">C2206</strain>
    </source>
</reference>
<keyword evidence="6 12" id="KW-0479">Metal-binding</keyword>
<dbReference type="InterPro" id="IPR050219">
    <property type="entry name" value="DnaG_primase"/>
</dbReference>
<dbReference type="KEGG" id="hhg:XM38_032580"/>
<comment type="function">
    <text evidence="12">RNA polymerase that catalyzes the synthesis of short RNA molecules used as primers for DNA polymerase during DNA replication.</text>
</comment>
<dbReference type="PROSITE" id="PS50880">
    <property type="entry name" value="TOPRIM"/>
    <property type="match status" value="1"/>
</dbReference>
<dbReference type="AlphaFoldDB" id="A0A1Z3HPX8"/>
<comment type="catalytic activity">
    <reaction evidence="12">
        <text>ssDNA + n NTP = ssDNA/pppN(pN)n-1 hybrid + (n-1) diphosphate.</text>
        <dbReference type="EC" id="2.7.7.101"/>
    </reaction>
</comment>
<keyword evidence="4 12" id="KW-0548">Nucleotidyltransferase</keyword>
<dbReference type="FunFam" id="3.40.1360.10:FF:000002">
    <property type="entry name" value="DNA primase"/>
    <property type="match status" value="1"/>
</dbReference>
<evidence type="ECO:0000256" key="9">
    <source>
        <dbReference type="ARBA" id="ARBA00022842"/>
    </source>
</evidence>
<accession>A0A1Z3HPX8</accession>
<dbReference type="Gene3D" id="3.90.980.10">
    <property type="entry name" value="DNA primase, catalytic core, N-terminal domain"/>
    <property type="match status" value="1"/>
</dbReference>
<proteinExistence type="inferred from homology"/>
<keyword evidence="16" id="KW-1185">Reference proteome</keyword>
<evidence type="ECO:0000313" key="15">
    <source>
        <dbReference type="EMBL" id="ASC72302.1"/>
    </source>
</evidence>
<evidence type="ECO:0000256" key="4">
    <source>
        <dbReference type="ARBA" id="ARBA00022695"/>
    </source>
</evidence>
<keyword evidence="1 12" id="KW-0240">DNA-directed RNA polymerase</keyword>
<dbReference type="InterPro" id="IPR030846">
    <property type="entry name" value="DnaG_bac"/>
</dbReference>
<dbReference type="InterPro" id="IPR002694">
    <property type="entry name" value="Znf_CHC2"/>
</dbReference>
<evidence type="ECO:0000259" key="14">
    <source>
        <dbReference type="PROSITE" id="PS50880"/>
    </source>
</evidence>
<sequence length="662" mass="75019">MTERAIVRHLRLAMTTPRLHPDTIEAVRERADIVDIVSQHVVLKKQGKDFVGLCPFHDDKSPSFSVSPGKQFYYCFSCGAGGNGFKFLMELNKRSFADVVLELAQRYQVPVKTLEPAQRQQLQRQLSLRQQLFEILAVTAKFYEHALRQSDGAEALAYLRQQRQLREETIQQFQLGFAPGGWQTLYGYLVEQKRYPVELVEKAGLIVPRAKGSGYYDRFRERLMIPIRDAQSRVIGFGGRAMGAAQPKYLNSPDTELFDKGKTLYGLDLARAAIAKADQAIVVEGYFDVIALHAAGISNTVAALGTALNAAQVRQLLRYSDSKQIILNFDADAAGTRAAERAIGEVTDMAYRGDVQLRILTIPEGKDPDDYLKHYSAEDYRALLEASPLWLDWQIQQSLEGRDLRQADHFQQATQAIVALLSQIANADTRTHYIRHCAEIFSHGDSRLVPLLAENLLAQVRRQRRPSRDGQGQDAMAQQPRALSALEQAEAALLRIFLHAPAFRTTVTAALDDRDLQFSFSHHRALWHYLQSLLDEPATGEDLITPLRDRIAEFSGPLSQTQYLLHLDEKTQRDILRAPLVIRAATACMEKNLCEKRYRHFLALWSNAAPHASREELAHYQQQIYAEKRRIQHLEQERQVSFADLAQLPWVGEFYNALEPSS</sequence>
<keyword evidence="7 12" id="KW-0863">Zinc-finger</keyword>
<comment type="domain">
    <text evidence="12">Contains an N-terminal zinc-binding domain, a central core domain that contains the primase activity, and a C-terminal DnaB-binding domain.</text>
</comment>
<protein>
    <recommendedName>
        <fullName evidence="12">DNA primase</fullName>
        <ecNumber evidence="12">2.7.7.101</ecNumber>
    </recommendedName>
</protein>
<feature type="domain" description="Toprim" evidence="14">
    <location>
        <begin position="278"/>
        <end position="361"/>
    </location>
</feature>
<keyword evidence="5 12" id="KW-0235">DNA replication</keyword>
<dbReference type="InterPro" id="IPR019475">
    <property type="entry name" value="DNA_primase_DnaB-bd"/>
</dbReference>
<keyword evidence="9" id="KW-0460">Magnesium</keyword>
<dbReference type="GO" id="GO:0008270">
    <property type="term" value="F:zinc ion binding"/>
    <property type="evidence" value="ECO:0007669"/>
    <property type="project" value="UniProtKB-UniRule"/>
</dbReference>
<dbReference type="InterPro" id="IPR013264">
    <property type="entry name" value="DNAG_N"/>
</dbReference>
<keyword evidence="8 12" id="KW-0862">Zinc</keyword>
<keyword evidence="2 12" id="KW-0639">Primosome</keyword>
<keyword evidence="3 12" id="KW-0808">Transferase</keyword>
<dbReference type="SUPFAM" id="SSF57783">
    <property type="entry name" value="Zinc beta-ribbon"/>
    <property type="match status" value="1"/>
</dbReference>
<evidence type="ECO:0000256" key="13">
    <source>
        <dbReference type="SAM" id="MobiDB-lite"/>
    </source>
</evidence>
<evidence type="ECO:0000313" key="16">
    <source>
        <dbReference type="Proteomes" id="UP000191901"/>
    </source>
</evidence>
<evidence type="ECO:0000256" key="3">
    <source>
        <dbReference type="ARBA" id="ARBA00022679"/>
    </source>
</evidence>
<organism evidence="15 16">
    <name type="scientific">Halomicronema hongdechloris C2206</name>
    <dbReference type="NCBI Taxonomy" id="1641165"/>
    <lineage>
        <taxon>Bacteria</taxon>
        <taxon>Bacillati</taxon>
        <taxon>Cyanobacteriota</taxon>
        <taxon>Cyanophyceae</taxon>
        <taxon>Nodosilineales</taxon>
        <taxon>Nodosilineaceae</taxon>
        <taxon>Halomicronema</taxon>
    </lineage>
</organism>
<dbReference type="GO" id="GO:0006269">
    <property type="term" value="P:DNA replication, synthesis of primer"/>
    <property type="evidence" value="ECO:0007669"/>
    <property type="project" value="UniProtKB-UniRule"/>
</dbReference>
<evidence type="ECO:0000256" key="7">
    <source>
        <dbReference type="ARBA" id="ARBA00022771"/>
    </source>
</evidence>
<dbReference type="GO" id="GO:0005737">
    <property type="term" value="C:cytoplasm"/>
    <property type="evidence" value="ECO:0007669"/>
    <property type="project" value="TreeGrafter"/>
</dbReference>
<dbReference type="InterPro" id="IPR034151">
    <property type="entry name" value="TOPRIM_DnaG_bac"/>
</dbReference>
<comment type="subunit">
    <text evidence="12">Monomer. Interacts with DnaB.</text>
</comment>
<dbReference type="HAMAP" id="MF_00974">
    <property type="entry name" value="DNA_primase_DnaG"/>
    <property type="match status" value="1"/>
</dbReference>
<dbReference type="SMART" id="SM00400">
    <property type="entry name" value="ZnF_CHCC"/>
    <property type="match status" value="1"/>
</dbReference>
<keyword evidence="10 12" id="KW-0238">DNA-binding</keyword>
<evidence type="ECO:0000256" key="10">
    <source>
        <dbReference type="ARBA" id="ARBA00023125"/>
    </source>
</evidence>
<dbReference type="InterPro" id="IPR006295">
    <property type="entry name" value="DNA_primase_DnaG"/>
</dbReference>
<dbReference type="PANTHER" id="PTHR30313">
    <property type="entry name" value="DNA PRIMASE"/>
    <property type="match status" value="1"/>
</dbReference>
<evidence type="ECO:0000256" key="5">
    <source>
        <dbReference type="ARBA" id="ARBA00022705"/>
    </source>
</evidence>
<feature type="region of interest" description="Disordered" evidence="13">
    <location>
        <begin position="462"/>
        <end position="481"/>
    </location>
</feature>
<evidence type="ECO:0000256" key="12">
    <source>
        <dbReference type="HAMAP-Rule" id="MF_00974"/>
    </source>
</evidence>
<evidence type="ECO:0000256" key="6">
    <source>
        <dbReference type="ARBA" id="ARBA00022723"/>
    </source>
</evidence>
<dbReference type="SMART" id="SM00493">
    <property type="entry name" value="TOPRIM"/>
    <property type="match status" value="1"/>
</dbReference>
<dbReference type="Pfam" id="PF10410">
    <property type="entry name" value="DnaB_bind"/>
    <property type="match status" value="1"/>
</dbReference>
<dbReference type="Pfam" id="PF01807">
    <property type="entry name" value="Zn_ribbon_DnaG"/>
    <property type="match status" value="1"/>
</dbReference>
<keyword evidence="11 12" id="KW-0804">Transcription</keyword>
<dbReference type="InterPro" id="IPR037068">
    <property type="entry name" value="DNA_primase_core_N_sf"/>
</dbReference>
<dbReference type="InterPro" id="IPR036977">
    <property type="entry name" value="DNA_primase_Znf_CHC2"/>
</dbReference>
<dbReference type="PANTHER" id="PTHR30313:SF2">
    <property type="entry name" value="DNA PRIMASE"/>
    <property type="match status" value="1"/>
</dbReference>
<evidence type="ECO:0000256" key="11">
    <source>
        <dbReference type="ARBA" id="ARBA00023163"/>
    </source>
</evidence>
<comment type="similarity">
    <text evidence="12">Belongs to the DnaG primase family.</text>
</comment>
<dbReference type="CDD" id="cd03364">
    <property type="entry name" value="TOPRIM_DnaG_primases"/>
    <property type="match status" value="1"/>
</dbReference>
<comment type="cofactor">
    <cofactor evidence="12">
        <name>Zn(2+)</name>
        <dbReference type="ChEBI" id="CHEBI:29105"/>
    </cofactor>
    <text evidence="12">Binds 1 zinc ion per monomer.</text>
</comment>
<dbReference type="NCBIfam" id="TIGR01391">
    <property type="entry name" value="dnaG"/>
    <property type="match status" value="1"/>
</dbReference>
<dbReference type="GO" id="GO:0000428">
    <property type="term" value="C:DNA-directed RNA polymerase complex"/>
    <property type="evidence" value="ECO:0007669"/>
    <property type="project" value="UniProtKB-KW"/>
</dbReference>
<evidence type="ECO:0000256" key="1">
    <source>
        <dbReference type="ARBA" id="ARBA00022478"/>
    </source>
</evidence>
<dbReference type="Proteomes" id="UP000191901">
    <property type="component" value="Chromosome"/>
</dbReference>
<dbReference type="Pfam" id="PF13155">
    <property type="entry name" value="Toprim_2"/>
    <property type="match status" value="1"/>
</dbReference>
<dbReference type="GO" id="GO:0003899">
    <property type="term" value="F:DNA-directed RNA polymerase activity"/>
    <property type="evidence" value="ECO:0007669"/>
    <property type="project" value="UniProtKB-UniRule"/>
</dbReference>
<dbReference type="FunFam" id="3.90.980.10:FF:000001">
    <property type="entry name" value="DNA primase"/>
    <property type="match status" value="1"/>
</dbReference>
<dbReference type="EC" id="2.7.7.101" evidence="12"/>
<dbReference type="Gene3D" id="3.90.580.10">
    <property type="entry name" value="Zinc finger, CHC2-type domain"/>
    <property type="match status" value="1"/>
</dbReference>
<dbReference type="GO" id="GO:0003677">
    <property type="term" value="F:DNA binding"/>
    <property type="evidence" value="ECO:0007669"/>
    <property type="project" value="UniProtKB-KW"/>
</dbReference>
<dbReference type="Gene3D" id="3.40.1360.10">
    <property type="match status" value="1"/>
</dbReference>
<dbReference type="GO" id="GO:1990077">
    <property type="term" value="C:primosome complex"/>
    <property type="evidence" value="ECO:0007669"/>
    <property type="project" value="UniProtKB-KW"/>
</dbReference>